<evidence type="ECO:0000313" key="8">
    <source>
        <dbReference type="EMBL" id="KAK7967788.1"/>
    </source>
</evidence>
<name>A0ABR1QZD3_9PEZI</name>
<organism evidence="8 9">
    <name type="scientific">Apiospora aurea</name>
    <dbReference type="NCBI Taxonomy" id="335848"/>
    <lineage>
        <taxon>Eukaryota</taxon>
        <taxon>Fungi</taxon>
        <taxon>Dikarya</taxon>
        <taxon>Ascomycota</taxon>
        <taxon>Pezizomycotina</taxon>
        <taxon>Sordariomycetes</taxon>
        <taxon>Xylariomycetidae</taxon>
        <taxon>Amphisphaeriales</taxon>
        <taxon>Apiosporaceae</taxon>
        <taxon>Apiospora</taxon>
    </lineage>
</organism>
<dbReference type="InterPro" id="IPR029058">
    <property type="entry name" value="AB_hydrolase_fold"/>
</dbReference>
<dbReference type="SUPFAM" id="SSF52540">
    <property type="entry name" value="P-loop containing nucleoside triphosphate hydrolases"/>
    <property type="match status" value="1"/>
</dbReference>
<evidence type="ECO:0000313" key="9">
    <source>
        <dbReference type="Proteomes" id="UP001391051"/>
    </source>
</evidence>
<evidence type="ECO:0000256" key="4">
    <source>
        <dbReference type="ARBA" id="ARBA00022824"/>
    </source>
</evidence>
<evidence type="ECO:0000256" key="6">
    <source>
        <dbReference type="ARBA" id="ARBA00023136"/>
    </source>
</evidence>
<dbReference type="InterPro" id="IPR052374">
    <property type="entry name" value="SERAC1"/>
</dbReference>
<comment type="caution">
    <text evidence="8">The sequence shown here is derived from an EMBL/GenBank/DDBJ whole genome shotgun (WGS) entry which is preliminary data.</text>
</comment>
<dbReference type="SUPFAM" id="SSF53474">
    <property type="entry name" value="alpha/beta-Hydrolases"/>
    <property type="match status" value="1"/>
</dbReference>
<dbReference type="Gene3D" id="3.40.50.1820">
    <property type="entry name" value="alpha/beta hydrolase"/>
    <property type="match status" value="1"/>
</dbReference>
<sequence length="428" mass="47822">MEHVHALFVSTHAMLFFGTSHNGTSRANLASYAQRVVSSLLPSKVVDTDSRLINALKDGSEILQEITDNFQPKMKRFNVFFFWEQVKTDLGAKYHPETYRARVLLYSYDADIFSVPGASVASSIYDEAVGLVAQVAAERTINKIGRRPIVFICHGFGGLLVKRALAYCYSRSDHYRAVALCTTALLFFATPHHGLTKESLVLAKTKHSGPSHFMLGLLEGSDMLQEITDQFAPHVSKFLISTFWETMATRFDKGQAIIVHRDSAAPPGWADVEKCGISGTHSNIVKYPNTRTPGYRLVLAAMDRYISLAAETITRRWRQETDTQLQQLKSEISYLQADLQDSTKHINSESNGYIPKETTSADCVATTEPLPSSINVHYLVPRRSDFFVGRKEAARDLKKNLDDEPCKKPKVFVIYGLPGSGKTQFSLK</sequence>
<keyword evidence="4" id="KW-0256">Endoplasmic reticulum</keyword>
<protein>
    <recommendedName>
        <fullName evidence="10">DUF676 domain-containing protein</fullName>
    </recommendedName>
</protein>
<dbReference type="GeneID" id="92071349"/>
<dbReference type="EMBL" id="JAQQWE010000001">
    <property type="protein sequence ID" value="KAK7967788.1"/>
    <property type="molecule type" value="Genomic_DNA"/>
</dbReference>
<dbReference type="PANTHER" id="PTHR48182">
    <property type="entry name" value="PROTEIN SERAC1"/>
    <property type="match status" value="1"/>
</dbReference>
<proteinExistence type="predicted"/>
<keyword evidence="5" id="KW-0496">Mitochondrion</keyword>
<evidence type="ECO:0000256" key="1">
    <source>
        <dbReference type="ARBA" id="ARBA00004173"/>
    </source>
</evidence>
<keyword evidence="9" id="KW-1185">Reference proteome</keyword>
<evidence type="ECO:0000256" key="2">
    <source>
        <dbReference type="ARBA" id="ARBA00004240"/>
    </source>
</evidence>
<keyword evidence="7" id="KW-0175">Coiled coil</keyword>
<accession>A0ABR1QZD3</accession>
<evidence type="ECO:0000256" key="5">
    <source>
        <dbReference type="ARBA" id="ARBA00023128"/>
    </source>
</evidence>
<reference evidence="8 9" key="1">
    <citation type="submission" date="2023-01" db="EMBL/GenBank/DDBJ databases">
        <title>Analysis of 21 Apiospora genomes using comparative genomics revels a genus with tremendous synthesis potential of carbohydrate active enzymes and secondary metabolites.</title>
        <authorList>
            <person name="Sorensen T."/>
        </authorList>
    </citation>
    <scope>NUCLEOTIDE SEQUENCE [LARGE SCALE GENOMIC DNA]</scope>
    <source>
        <strain evidence="8 9">CBS 24483</strain>
    </source>
</reference>
<evidence type="ECO:0008006" key="10">
    <source>
        <dbReference type="Google" id="ProtNLM"/>
    </source>
</evidence>
<gene>
    <name evidence="8" type="ORF">PG986_002065</name>
</gene>
<dbReference type="RefSeq" id="XP_066707180.1">
    <property type="nucleotide sequence ID" value="XM_066838287.1"/>
</dbReference>
<evidence type="ECO:0000256" key="7">
    <source>
        <dbReference type="SAM" id="Coils"/>
    </source>
</evidence>
<keyword evidence="6" id="KW-0472">Membrane</keyword>
<dbReference type="PANTHER" id="PTHR48182:SF2">
    <property type="entry name" value="PROTEIN SERAC1"/>
    <property type="match status" value="1"/>
</dbReference>
<feature type="coiled-coil region" evidence="7">
    <location>
        <begin position="318"/>
        <end position="345"/>
    </location>
</feature>
<dbReference type="Proteomes" id="UP001391051">
    <property type="component" value="Unassembled WGS sequence"/>
</dbReference>
<evidence type="ECO:0000256" key="3">
    <source>
        <dbReference type="ARBA" id="ARBA00004370"/>
    </source>
</evidence>
<dbReference type="InterPro" id="IPR027417">
    <property type="entry name" value="P-loop_NTPase"/>
</dbReference>
<dbReference type="Gene3D" id="3.40.50.300">
    <property type="entry name" value="P-loop containing nucleotide triphosphate hydrolases"/>
    <property type="match status" value="1"/>
</dbReference>
<comment type="subcellular location">
    <subcellularLocation>
        <location evidence="2">Endoplasmic reticulum</location>
    </subcellularLocation>
    <subcellularLocation>
        <location evidence="3">Membrane</location>
    </subcellularLocation>
    <subcellularLocation>
        <location evidence="1">Mitochondrion</location>
    </subcellularLocation>
</comment>